<dbReference type="GO" id="GO:0046854">
    <property type="term" value="P:phosphatidylinositol phosphate biosynthetic process"/>
    <property type="evidence" value="ECO:0007669"/>
    <property type="project" value="TreeGrafter"/>
</dbReference>
<dbReference type="EC" id="2.7.-.-" evidence="4"/>
<dbReference type="AlphaFoldDB" id="A0A9P6KTU3"/>
<evidence type="ECO:0000256" key="3">
    <source>
        <dbReference type="ARBA" id="ARBA00022777"/>
    </source>
</evidence>
<dbReference type="PANTHER" id="PTHR12400">
    <property type="entry name" value="INOSITOL POLYPHOSPHATE KINASE"/>
    <property type="match status" value="1"/>
</dbReference>
<dbReference type="PANTHER" id="PTHR12400:SF103">
    <property type="entry name" value="INOSITOL POLYPHOSPHATE MULTIKINASE"/>
    <property type="match status" value="1"/>
</dbReference>
<proteinExistence type="inferred from homology"/>
<keyword evidence="6" id="KW-1185">Reference proteome</keyword>
<keyword evidence="3 4" id="KW-0418">Kinase</keyword>
<comment type="similarity">
    <text evidence="1 4">Belongs to the inositol phosphokinase (IPK) family.</text>
</comment>
<comment type="caution">
    <text evidence="5">The sequence shown here is derived from an EMBL/GenBank/DDBJ whole genome shotgun (WGS) entry which is preliminary data.</text>
</comment>
<evidence type="ECO:0000256" key="2">
    <source>
        <dbReference type="ARBA" id="ARBA00022679"/>
    </source>
</evidence>
<sequence>MSKKPFDPSTLQAFGNAAAGHDGVLSDESGAVVVKPCTASEIAFYESISASHPDLAPHLPTFMGQLSLSSSQPAATGESSTTVTVDGAIERLHGKKLDTELHIVLENITHGFTKPNVLDLKLGAQLWDEAAKPEKRVRLDKISAETTSGSLGFRIAGMRVYKGEPVPGTPEGLKESVEADEGSGYWVYNKMYGRKLAAEEVNEGFESYIHGQGKQGKELERAREVLAYFLGEVKDITKAFENKESRMYSASILLVYEGDVDAYARTKERLRSAPAGEEGDEEEDLPQLAAVKMIDFAHATWTPGQGPDENALRGMRSTTAILKDLLDSVEKEFHAAEEASRPVAASLFCSSV</sequence>
<name>A0A9P6KTU3_9PLEO</name>
<dbReference type="InterPro" id="IPR038286">
    <property type="entry name" value="IPK_sf"/>
</dbReference>
<dbReference type="InterPro" id="IPR005522">
    <property type="entry name" value="IPK"/>
</dbReference>
<evidence type="ECO:0000256" key="4">
    <source>
        <dbReference type="RuleBase" id="RU363090"/>
    </source>
</evidence>
<evidence type="ECO:0000313" key="6">
    <source>
        <dbReference type="Proteomes" id="UP000756921"/>
    </source>
</evidence>
<dbReference type="GO" id="GO:0005634">
    <property type="term" value="C:nucleus"/>
    <property type="evidence" value="ECO:0007669"/>
    <property type="project" value="TreeGrafter"/>
</dbReference>
<protein>
    <recommendedName>
        <fullName evidence="4">Kinase</fullName>
        <ecNumber evidence="4">2.7.-.-</ecNumber>
    </recommendedName>
</protein>
<dbReference type="GO" id="GO:0005737">
    <property type="term" value="C:cytoplasm"/>
    <property type="evidence" value="ECO:0007669"/>
    <property type="project" value="TreeGrafter"/>
</dbReference>
<dbReference type="SUPFAM" id="SSF56104">
    <property type="entry name" value="SAICAR synthase-like"/>
    <property type="match status" value="1"/>
</dbReference>
<dbReference type="GO" id="GO:0008440">
    <property type="term" value="F:inositol-1,4,5-trisphosphate 3-kinase activity"/>
    <property type="evidence" value="ECO:0007669"/>
    <property type="project" value="TreeGrafter"/>
</dbReference>
<accession>A0A9P6KTU3</accession>
<gene>
    <name evidence="5" type="ORF">PMIN01_01872</name>
</gene>
<dbReference type="EMBL" id="WJXW01000002">
    <property type="protein sequence ID" value="KAF9739238.1"/>
    <property type="molecule type" value="Genomic_DNA"/>
</dbReference>
<dbReference type="Gene3D" id="3.30.470.160">
    <property type="entry name" value="Inositol polyphosphate kinase"/>
    <property type="match status" value="1"/>
</dbReference>
<dbReference type="OrthoDB" id="338650at2759"/>
<dbReference type="GO" id="GO:0032958">
    <property type="term" value="P:inositol phosphate biosynthetic process"/>
    <property type="evidence" value="ECO:0007669"/>
    <property type="project" value="InterPro"/>
</dbReference>
<dbReference type="Proteomes" id="UP000756921">
    <property type="component" value="Unassembled WGS sequence"/>
</dbReference>
<evidence type="ECO:0000313" key="5">
    <source>
        <dbReference type="EMBL" id="KAF9739238.1"/>
    </source>
</evidence>
<dbReference type="Pfam" id="PF03770">
    <property type="entry name" value="IPK"/>
    <property type="match status" value="1"/>
</dbReference>
<evidence type="ECO:0000256" key="1">
    <source>
        <dbReference type="ARBA" id="ARBA00007374"/>
    </source>
</evidence>
<dbReference type="GO" id="GO:0000824">
    <property type="term" value="F:inositol-1,4,5,6-tetrakisphosphate 3-kinase activity"/>
    <property type="evidence" value="ECO:0007669"/>
    <property type="project" value="TreeGrafter"/>
</dbReference>
<reference evidence="5" key="1">
    <citation type="journal article" date="2020" name="Mol. Plant Microbe Interact.">
        <title>Genome Sequence of the Biocontrol Agent Coniothyrium minitans strain Conio (IMI 134523).</title>
        <authorList>
            <person name="Patel D."/>
            <person name="Shittu T.A."/>
            <person name="Baroncelli R."/>
            <person name="Muthumeenakshi S."/>
            <person name="Osborne T.H."/>
            <person name="Janganan T.K."/>
            <person name="Sreenivasaprasad S."/>
        </authorList>
    </citation>
    <scope>NUCLEOTIDE SEQUENCE</scope>
    <source>
        <strain evidence="5">Conio</strain>
    </source>
</reference>
<keyword evidence="2 4" id="KW-0808">Transferase</keyword>
<organism evidence="5 6">
    <name type="scientific">Paraphaeosphaeria minitans</name>
    <dbReference type="NCBI Taxonomy" id="565426"/>
    <lineage>
        <taxon>Eukaryota</taxon>
        <taxon>Fungi</taxon>
        <taxon>Dikarya</taxon>
        <taxon>Ascomycota</taxon>
        <taxon>Pezizomycotina</taxon>
        <taxon>Dothideomycetes</taxon>
        <taxon>Pleosporomycetidae</taxon>
        <taxon>Pleosporales</taxon>
        <taxon>Massarineae</taxon>
        <taxon>Didymosphaeriaceae</taxon>
        <taxon>Paraphaeosphaeria</taxon>
    </lineage>
</organism>